<dbReference type="InterPro" id="IPR049740">
    <property type="entry name" value="CopZ"/>
</dbReference>
<dbReference type="InterPro" id="IPR000428">
    <property type="entry name" value="Cu-bd"/>
</dbReference>
<evidence type="ECO:0000313" key="8">
    <source>
        <dbReference type="EMBL" id="MDQ0225419.1"/>
    </source>
</evidence>
<comment type="caution">
    <text evidence="8">The sequence shown here is derived from an EMBL/GenBank/DDBJ whole genome shotgun (WGS) entry which is preliminary data.</text>
</comment>
<dbReference type="Gene3D" id="3.30.70.100">
    <property type="match status" value="1"/>
</dbReference>
<name>A0ABT9YZJ7_9BACI</name>
<dbReference type="Pfam" id="PF00403">
    <property type="entry name" value="HMA"/>
    <property type="match status" value="1"/>
</dbReference>
<keyword evidence="6" id="KW-0143">Chaperone</keyword>
<proteinExistence type="predicted"/>
<dbReference type="NCBIfam" id="NF033795">
    <property type="entry name" value="chaper_CopZ_Bs"/>
    <property type="match status" value="1"/>
</dbReference>
<evidence type="ECO:0000259" key="7">
    <source>
        <dbReference type="PROSITE" id="PS50846"/>
    </source>
</evidence>
<keyword evidence="5" id="KW-0186">Copper</keyword>
<feature type="domain" description="HMA" evidence="7">
    <location>
        <begin position="2"/>
        <end position="68"/>
    </location>
</feature>
<dbReference type="PROSITE" id="PS50846">
    <property type="entry name" value="HMA_2"/>
    <property type="match status" value="1"/>
</dbReference>
<dbReference type="SUPFAM" id="SSF55008">
    <property type="entry name" value="HMA, heavy metal-associated domain"/>
    <property type="match status" value="1"/>
</dbReference>
<dbReference type="NCBIfam" id="TIGR00003">
    <property type="entry name" value="copper ion binding protein"/>
    <property type="match status" value="1"/>
</dbReference>
<evidence type="ECO:0000256" key="4">
    <source>
        <dbReference type="ARBA" id="ARBA00022723"/>
    </source>
</evidence>
<keyword evidence="3" id="KW-0963">Cytoplasm</keyword>
<dbReference type="PANTHER" id="PTHR46594">
    <property type="entry name" value="P-TYPE CATION-TRANSPORTING ATPASE"/>
    <property type="match status" value="1"/>
</dbReference>
<keyword evidence="4" id="KW-0479">Metal-binding</keyword>
<evidence type="ECO:0000256" key="1">
    <source>
        <dbReference type="ARBA" id="ARBA00004496"/>
    </source>
</evidence>
<dbReference type="Proteomes" id="UP001232245">
    <property type="component" value="Unassembled WGS sequence"/>
</dbReference>
<dbReference type="PANTHER" id="PTHR46594:SF4">
    <property type="entry name" value="P-TYPE CATION-TRANSPORTING ATPASE"/>
    <property type="match status" value="1"/>
</dbReference>
<dbReference type="InterPro" id="IPR006121">
    <property type="entry name" value="HMA_dom"/>
</dbReference>
<dbReference type="RefSeq" id="WP_174879746.1">
    <property type="nucleotide sequence ID" value="NZ_CADEPK010000051.1"/>
</dbReference>
<dbReference type="InterPro" id="IPR017969">
    <property type="entry name" value="Heavy-metal-associated_CS"/>
</dbReference>
<dbReference type="CDD" id="cd00371">
    <property type="entry name" value="HMA"/>
    <property type="match status" value="1"/>
</dbReference>
<gene>
    <name evidence="8" type="ORF">J2S02_001763</name>
</gene>
<evidence type="ECO:0000256" key="2">
    <source>
        <dbReference type="ARBA" id="ARBA00015313"/>
    </source>
</evidence>
<evidence type="ECO:0000256" key="5">
    <source>
        <dbReference type="ARBA" id="ARBA00023008"/>
    </source>
</evidence>
<dbReference type="InterPro" id="IPR036163">
    <property type="entry name" value="HMA_dom_sf"/>
</dbReference>
<dbReference type="PROSITE" id="PS01047">
    <property type="entry name" value="HMA_1"/>
    <property type="match status" value="1"/>
</dbReference>
<evidence type="ECO:0000256" key="6">
    <source>
        <dbReference type="ARBA" id="ARBA00023186"/>
    </source>
</evidence>
<dbReference type="EMBL" id="JAUSTZ010000003">
    <property type="protein sequence ID" value="MDQ0225419.1"/>
    <property type="molecule type" value="Genomic_DNA"/>
</dbReference>
<protein>
    <recommendedName>
        <fullName evidence="2">Copper chaperone CopZ</fullName>
    </recommendedName>
</protein>
<keyword evidence="9" id="KW-1185">Reference proteome</keyword>
<dbReference type="PRINTS" id="PR00944">
    <property type="entry name" value="CUEXPORT"/>
</dbReference>
<evidence type="ECO:0000256" key="3">
    <source>
        <dbReference type="ARBA" id="ARBA00022490"/>
    </source>
</evidence>
<organism evidence="8 9">
    <name type="scientific">Metabacillus niabensis</name>
    <dbReference type="NCBI Taxonomy" id="324854"/>
    <lineage>
        <taxon>Bacteria</taxon>
        <taxon>Bacillati</taxon>
        <taxon>Bacillota</taxon>
        <taxon>Bacilli</taxon>
        <taxon>Bacillales</taxon>
        <taxon>Bacillaceae</taxon>
        <taxon>Metabacillus</taxon>
    </lineage>
</organism>
<accession>A0ABT9YZJ7</accession>
<evidence type="ECO:0000313" key="9">
    <source>
        <dbReference type="Proteomes" id="UP001232245"/>
    </source>
</evidence>
<sequence>METKTFKVEGMSCQHCVNAVEGSVGNLQGVQHVKVLLDKGEVEVSFEKDKVSNEEIVETIEEQGYDVV</sequence>
<comment type="subcellular location">
    <subcellularLocation>
        <location evidence="1">Cytoplasm</location>
    </subcellularLocation>
</comment>
<reference evidence="8 9" key="1">
    <citation type="submission" date="2023-07" db="EMBL/GenBank/DDBJ databases">
        <title>Genomic Encyclopedia of Type Strains, Phase IV (KMG-IV): sequencing the most valuable type-strain genomes for metagenomic binning, comparative biology and taxonomic classification.</title>
        <authorList>
            <person name="Goeker M."/>
        </authorList>
    </citation>
    <scope>NUCLEOTIDE SEQUENCE [LARGE SCALE GENOMIC DNA]</scope>
    <source>
        <strain evidence="8 9">DSM 17723</strain>
    </source>
</reference>
<dbReference type="InterPro" id="IPR006122">
    <property type="entry name" value="HMA_Cu_ion-bd"/>
</dbReference>